<dbReference type="AlphaFoldDB" id="A0A2T8KGH2"/>
<name>A0A2T8KGH2_9POAL</name>
<accession>A0A2T8KGH2</accession>
<gene>
    <name evidence="1" type="ORF">PAHAL_3G001200</name>
</gene>
<protein>
    <submittedName>
        <fullName evidence="1">Uncharacterized protein</fullName>
    </submittedName>
</protein>
<proteinExistence type="predicted"/>
<organism evidence="1">
    <name type="scientific">Panicum hallii</name>
    <dbReference type="NCBI Taxonomy" id="206008"/>
    <lineage>
        <taxon>Eukaryota</taxon>
        <taxon>Viridiplantae</taxon>
        <taxon>Streptophyta</taxon>
        <taxon>Embryophyta</taxon>
        <taxon>Tracheophyta</taxon>
        <taxon>Spermatophyta</taxon>
        <taxon>Magnoliopsida</taxon>
        <taxon>Liliopsida</taxon>
        <taxon>Poales</taxon>
        <taxon>Poaceae</taxon>
        <taxon>PACMAD clade</taxon>
        <taxon>Panicoideae</taxon>
        <taxon>Panicodae</taxon>
        <taxon>Paniceae</taxon>
        <taxon>Panicinae</taxon>
        <taxon>Panicum</taxon>
        <taxon>Panicum sect. Panicum</taxon>
    </lineage>
</organism>
<evidence type="ECO:0000313" key="1">
    <source>
        <dbReference type="EMBL" id="PVH61258.1"/>
    </source>
</evidence>
<dbReference type="EMBL" id="CM008048">
    <property type="protein sequence ID" value="PVH61258.1"/>
    <property type="molecule type" value="Genomic_DNA"/>
</dbReference>
<dbReference type="Proteomes" id="UP000243499">
    <property type="component" value="Chromosome 3"/>
</dbReference>
<sequence>MFPFDSKHVYVTQLTDYLREGPNKIALSRNDSYFLLGYQNCQEEISGTAGSS</sequence>
<reference evidence="1" key="1">
    <citation type="submission" date="2018-04" db="EMBL/GenBank/DDBJ databases">
        <title>WGS assembly of Panicum hallii.</title>
        <authorList>
            <person name="Lovell J."/>
            <person name="Jenkins J."/>
            <person name="Lowry D."/>
            <person name="Mamidi S."/>
            <person name="Sreedasyam A."/>
            <person name="Weng X."/>
            <person name="Barry K."/>
            <person name="Bonette J."/>
            <person name="Campitelli B."/>
            <person name="Daum C."/>
            <person name="Gordon S."/>
            <person name="Gould B."/>
            <person name="Lipzen A."/>
            <person name="Macqueen A."/>
            <person name="Palacio-Mejia J."/>
            <person name="Plott C."/>
            <person name="Shakirov E."/>
            <person name="Shu S."/>
            <person name="Yoshinaga Y."/>
            <person name="Zane M."/>
            <person name="Rokhsar D."/>
            <person name="Grimwood J."/>
            <person name="Schmutz J."/>
            <person name="Juenger T."/>
        </authorList>
    </citation>
    <scope>NUCLEOTIDE SEQUENCE [LARGE SCALE GENOMIC DNA]</scope>
    <source>
        <strain evidence="1">FIL2</strain>
    </source>
</reference>
<dbReference type="Gramene" id="PVH61258">
    <property type="protein sequence ID" value="PVH61258"/>
    <property type="gene ID" value="PAHAL_3G001200"/>
</dbReference>